<keyword evidence="3" id="KW-0687">Ribonucleoprotein</keyword>
<dbReference type="InterPro" id="IPR000529">
    <property type="entry name" value="Ribosomal_bS6"/>
</dbReference>
<evidence type="ECO:0000256" key="1">
    <source>
        <dbReference type="ARBA" id="ARBA00009512"/>
    </source>
</evidence>
<dbReference type="CDD" id="cd00473">
    <property type="entry name" value="bS6"/>
    <property type="match status" value="1"/>
</dbReference>
<comment type="caution">
    <text evidence="3">The sequence shown here is derived from an EMBL/GenBank/DDBJ whole genome shotgun (WGS) entry which is preliminary data.</text>
</comment>
<dbReference type="NCBIfam" id="TIGR00166">
    <property type="entry name" value="S6"/>
    <property type="match status" value="1"/>
</dbReference>
<dbReference type="AlphaFoldDB" id="A0A644UA09"/>
<dbReference type="GO" id="GO:0019843">
    <property type="term" value="F:rRNA binding"/>
    <property type="evidence" value="ECO:0007669"/>
    <property type="project" value="InterPro"/>
</dbReference>
<feature type="region of interest" description="Disordered" evidence="2">
    <location>
        <begin position="134"/>
        <end position="183"/>
    </location>
</feature>
<reference evidence="3" key="1">
    <citation type="submission" date="2019-08" db="EMBL/GenBank/DDBJ databases">
        <authorList>
            <person name="Kucharzyk K."/>
            <person name="Murdoch R.W."/>
            <person name="Higgins S."/>
            <person name="Loffler F."/>
        </authorList>
    </citation>
    <scope>NUCLEOTIDE SEQUENCE</scope>
</reference>
<dbReference type="GO" id="GO:0006412">
    <property type="term" value="P:translation"/>
    <property type="evidence" value="ECO:0007669"/>
    <property type="project" value="InterPro"/>
</dbReference>
<gene>
    <name evidence="3" type="primary">rpsF_9</name>
    <name evidence="3" type="ORF">SDC9_21646</name>
</gene>
<accession>A0A644UA09</accession>
<dbReference type="GO" id="GO:0003735">
    <property type="term" value="F:structural constituent of ribosome"/>
    <property type="evidence" value="ECO:0007669"/>
    <property type="project" value="InterPro"/>
</dbReference>
<feature type="compositionally biased region" description="Acidic residues" evidence="2">
    <location>
        <begin position="167"/>
        <end position="183"/>
    </location>
</feature>
<name>A0A644UA09_9ZZZZ</name>
<dbReference type="InterPro" id="IPR014717">
    <property type="entry name" value="Transl_elong_EF1B/ribsomal_bS6"/>
</dbReference>
<sequence>MNENETVMLDEKEVYEISFIFDGRLEEGKAVEKLEALKKDIASLEGSFISEETPYMRELSYEMVRVVNNVNVKFAQGYFGWVKFELLPKDLEEINKKLKLDEEVIRFLIVKTTKGNDIFTKDIPVMKADPVFSVSPKEEVESEEGNVDTTVEDNIEENLDEEKKEELEAELEDLETSSPEVEE</sequence>
<dbReference type="SUPFAM" id="SSF54995">
    <property type="entry name" value="Ribosomal protein S6"/>
    <property type="match status" value="1"/>
</dbReference>
<evidence type="ECO:0000313" key="3">
    <source>
        <dbReference type="EMBL" id="MPL75815.1"/>
    </source>
</evidence>
<dbReference type="InterPro" id="IPR020814">
    <property type="entry name" value="Ribosomal_S6_plastid/chlpt"/>
</dbReference>
<dbReference type="Gene3D" id="3.30.70.60">
    <property type="match status" value="1"/>
</dbReference>
<protein>
    <submittedName>
        <fullName evidence="3">30S ribosomal protein S6</fullName>
    </submittedName>
</protein>
<organism evidence="3">
    <name type="scientific">bioreactor metagenome</name>
    <dbReference type="NCBI Taxonomy" id="1076179"/>
    <lineage>
        <taxon>unclassified sequences</taxon>
        <taxon>metagenomes</taxon>
        <taxon>ecological metagenomes</taxon>
    </lineage>
</organism>
<proteinExistence type="inferred from homology"/>
<dbReference type="InterPro" id="IPR035980">
    <property type="entry name" value="Ribosomal_bS6_sf"/>
</dbReference>
<keyword evidence="3" id="KW-0689">Ribosomal protein</keyword>
<evidence type="ECO:0000256" key="2">
    <source>
        <dbReference type="SAM" id="MobiDB-lite"/>
    </source>
</evidence>
<feature type="compositionally biased region" description="Acidic residues" evidence="2">
    <location>
        <begin position="140"/>
        <end position="160"/>
    </location>
</feature>
<dbReference type="EMBL" id="VSSQ01000092">
    <property type="protein sequence ID" value="MPL75815.1"/>
    <property type="molecule type" value="Genomic_DNA"/>
</dbReference>
<dbReference type="GO" id="GO:0005840">
    <property type="term" value="C:ribosome"/>
    <property type="evidence" value="ECO:0007669"/>
    <property type="project" value="UniProtKB-KW"/>
</dbReference>
<dbReference type="Pfam" id="PF01250">
    <property type="entry name" value="Ribosomal_S6"/>
    <property type="match status" value="1"/>
</dbReference>
<comment type="similarity">
    <text evidence="1">Belongs to the bacterial ribosomal protein bS6 family.</text>
</comment>